<organism evidence="2 3">
    <name type="scientific">Caenorhabditis auriculariae</name>
    <dbReference type="NCBI Taxonomy" id="2777116"/>
    <lineage>
        <taxon>Eukaryota</taxon>
        <taxon>Metazoa</taxon>
        <taxon>Ecdysozoa</taxon>
        <taxon>Nematoda</taxon>
        <taxon>Chromadorea</taxon>
        <taxon>Rhabditida</taxon>
        <taxon>Rhabditina</taxon>
        <taxon>Rhabditomorpha</taxon>
        <taxon>Rhabditoidea</taxon>
        <taxon>Rhabditidae</taxon>
        <taxon>Peloderinae</taxon>
        <taxon>Caenorhabditis</taxon>
    </lineage>
</organism>
<evidence type="ECO:0000313" key="3">
    <source>
        <dbReference type="Proteomes" id="UP000835052"/>
    </source>
</evidence>
<protein>
    <submittedName>
        <fullName evidence="2">Uncharacterized protein</fullName>
    </submittedName>
</protein>
<accession>A0A8S1HRQ1</accession>
<dbReference type="EMBL" id="CAJGYM010000114">
    <property type="protein sequence ID" value="CAD6198049.1"/>
    <property type="molecule type" value="Genomic_DNA"/>
</dbReference>
<evidence type="ECO:0000256" key="1">
    <source>
        <dbReference type="SAM" id="MobiDB-lite"/>
    </source>
</evidence>
<gene>
    <name evidence="2" type="ORF">CAUJ_LOCUS13956</name>
</gene>
<dbReference type="Proteomes" id="UP000835052">
    <property type="component" value="Unassembled WGS sequence"/>
</dbReference>
<evidence type="ECO:0000313" key="2">
    <source>
        <dbReference type="EMBL" id="CAD6198049.1"/>
    </source>
</evidence>
<name>A0A8S1HRQ1_9PELO</name>
<feature type="compositionally biased region" description="Basic and acidic residues" evidence="1">
    <location>
        <begin position="26"/>
        <end position="38"/>
    </location>
</feature>
<proteinExistence type="predicted"/>
<dbReference type="AlphaFoldDB" id="A0A8S1HRQ1"/>
<dbReference type="OrthoDB" id="5912342at2759"/>
<feature type="compositionally biased region" description="Low complexity" evidence="1">
    <location>
        <begin position="74"/>
        <end position="84"/>
    </location>
</feature>
<sequence>MTTQGQPYYRYDEEFSGVSKTTGEVQLHRDIGINEPRRPKNGSLNSPTSDQRFGQPLPSPLQENKPFRQPPAKQQSMSSSSSSQEDLHRSVAVTVVKDSGTKVELMLKAHGLKKKKGFLSNLITTFKKPHQPSRLLANGRFTNFALTENSLQFVLVINTEKKKKKGNGNRQDTFSCHIRQFPCEINPDSAEFEVLEPASGEAFILLTLMKLATNVNWKEFLDTHGTLDAKEI</sequence>
<keyword evidence="3" id="KW-1185">Reference proteome</keyword>
<feature type="compositionally biased region" description="Polar residues" evidence="1">
    <location>
        <begin position="42"/>
        <end position="52"/>
    </location>
</feature>
<comment type="caution">
    <text evidence="2">The sequence shown here is derived from an EMBL/GenBank/DDBJ whole genome shotgun (WGS) entry which is preliminary data.</text>
</comment>
<reference evidence="2" key="1">
    <citation type="submission" date="2020-10" db="EMBL/GenBank/DDBJ databases">
        <authorList>
            <person name="Kikuchi T."/>
        </authorList>
    </citation>
    <scope>NUCLEOTIDE SEQUENCE</scope>
    <source>
        <strain evidence="2">NKZ352</strain>
    </source>
</reference>
<feature type="region of interest" description="Disordered" evidence="1">
    <location>
        <begin position="1"/>
        <end position="89"/>
    </location>
</feature>